<feature type="region of interest" description="Disordered" evidence="1">
    <location>
        <begin position="156"/>
        <end position="255"/>
    </location>
</feature>
<feature type="compositionally biased region" description="Low complexity" evidence="1">
    <location>
        <begin position="167"/>
        <end position="234"/>
    </location>
</feature>
<dbReference type="AlphaFoldDB" id="A0AB39S4R5"/>
<name>A0AB39S4R5_9ACTN</name>
<dbReference type="RefSeq" id="WP_369258505.1">
    <property type="nucleotide sequence ID" value="NZ_CP163440.1"/>
</dbReference>
<sequence>MTEPNGHVCPECAAPRAPDGTPSCACTQRASDALRDARTAEAAAAEDFDPLRIRPYVELGAEGPTAPEGAGPADDDASAATMRLTALPSAPQAADVHLFPEQPPEPGTTAVPDERPRRRRRTAVLAVAGAVVTVVAAAGLASGLFSYDTPARDGALPEDIRASVPDASSKAPSVSPTSPSTTSTAPVPVAPAPSHSASPSPSASESSTSASPSRSATPTPTTTSASPTTSATATRDSSDERRVPTLRRGDKGPEVTELQLRLTQLALYTGDDNGKFDNRVEDAVSRYQWARGITGDEQGVYGTATRASLEAETTEP</sequence>
<feature type="region of interest" description="Disordered" evidence="1">
    <location>
        <begin position="1"/>
        <end position="25"/>
    </location>
</feature>
<dbReference type="SUPFAM" id="SSF47090">
    <property type="entry name" value="PGBD-like"/>
    <property type="match status" value="1"/>
</dbReference>
<evidence type="ECO:0000256" key="2">
    <source>
        <dbReference type="SAM" id="Phobius"/>
    </source>
</evidence>
<keyword evidence="2" id="KW-1133">Transmembrane helix</keyword>
<dbReference type="InterPro" id="IPR036365">
    <property type="entry name" value="PGBD-like_sf"/>
</dbReference>
<reference evidence="4" key="1">
    <citation type="submission" date="2024-07" db="EMBL/GenBank/DDBJ databases">
        <authorList>
            <person name="Yu S.T."/>
        </authorList>
    </citation>
    <scope>NUCLEOTIDE SEQUENCE</scope>
    <source>
        <strain evidence="4">R35</strain>
    </source>
</reference>
<feature type="compositionally biased region" description="Low complexity" evidence="1">
    <location>
        <begin position="60"/>
        <end position="72"/>
    </location>
</feature>
<feature type="domain" description="Peptidoglycan binding-like" evidence="3">
    <location>
        <begin position="252"/>
        <end position="309"/>
    </location>
</feature>
<accession>A0AB39S4R5</accession>
<organism evidence="4">
    <name type="scientific">Streptomyces sp. R35</name>
    <dbReference type="NCBI Taxonomy" id="3238630"/>
    <lineage>
        <taxon>Bacteria</taxon>
        <taxon>Bacillati</taxon>
        <taxon>Actinomycetota</taxon>
        <taxon>Actinomycetes</taxon>
        <taxon>Kitasatosporales</taxon>
        <taxon>Streptomycetaceae</taxon>
        <taxon>Streptomyces</taxon>
    </lineage>
</organism>
<evidence type="ECO:0000313" key="4">
    <source>
        <dbReference type="EMBL" id="XDQ62129.1"/>
    </source>
</evidence>
<feature type="transmembrane region" description="Helical" evidence="2">
    <location>
        <begin position="123"/>
        <end position="147"/>
    </location>
</feature>
<protein>
    <submittedName>
        <fullName evidence="4">Peptidoglycan-binding protein</fullName>
    </submittedName>
</protein>
<evidence type="ECO:0000256" key="1">
    <source>
        <dbReference type="SAM" id="MobiDB-lite"/>
    </source>
</evidence>
<keyword evidence="2" id="KW-0472">Membrane</keyword>
<dbReference type="InterPro" id="IPR036366">
    <property type="entry name" value="PGBDSf"/>
</dbReference>
<evidence type="ECO:0000259" key="3">
    <source>
        <dbReference type="Pfam" id="PF01471"/>
    </source>
</evidence>
<feature type="region of interest" description="Disordered" evidence="1">
    <location>
        <begin position="58"/>
        <end position="120"/>
    </location>
</feature>
<dbReference type="EMBL" id="CP163440">
    <property type="protein sequence ID" value="XDQ62129.1"/>
    <property type="molecule type" value="Genomic_DNA"/>
</dbReference>
<feature type="compositionally biased region" description="Basic and acidic residues" evidence="1">
    <location>
        <begin position="236"/>
        <end position="254"/>
    </location>
</feature>
<keyword evidence="2" id="KW-0812">Transmembrane</keyword>
<dbReference type="Gene3D" id="1.10.101.10">
    <property type="entry name" value="PGBD-like superfamily/PGBD"/>
    <property type="match status" value="1"/>
</dbReference>
<dbReference type="Pfam" id="PF01471">
    <property type="entry name" value="PG_binding_1"/>
    <property type="match status" value="1"/>
</dbReference>
<dbReference type="InterPro" id="IPR002477">
    <property type="entry name" value="Peptidoglycan-bd-like"/>
</dbReference>
<gene>
    <name evidence="4" type="ORF">AB5J50_15630</name>
</gene>
<proteinExistence type="predicted"/>